<reference evidence="2 3" key="1">
    <citation type="submission" date="2019-05" db="EMBL/GenBank/DDBJ databases">
        <title>Another draft genome of Portunus trituberculatus and its Hox gene families provides insights of decapod evolution.</title>
        <authorList>
            <person name="Jeong J.-H."/>
            <person name="Song I."/>
            <person name="Kim S."/>
            <person name="Choi T."/>
            <person name="Kim D."/>
            <person name="Ryu S."/>
            <person name="Kim W."/>
        </authorList>
    </citation>
    <scope>NUCLEOTIDE SEQUENCE [LARGE SCALE GENOMIC DNA]</scope>
    <source>
        <tissue evidence="2">Muscle</tissue>
    </source>
</reference>
<feature type="region of interest" description="Disordered" evidence="1">
    <location>
        <begin position="1"/>
        <end position="39"/>
    </location>
</feature>
<feature type="compositionally biased region" description="Basic and acidic residues" evidence="1">
    <location>
        <begin position="23"/>
        <end position="39"/>
    </location>
</feature>
<dbReference type="Proteomes" id="UP000324222">
    <property type="component" value="Unassembled WGS sequence"/>
</dbReference>
<name>A0A5B7FLT7_PORTR</name>
<evidence type="ECO:0000313" key="3">
    <source>
        <dbReference type="Proteomes" id="UP000324222"/>
    </source>
</evidence>
<dbReference type="AlphaFoldDB" id="A0A5B7FLT7"/>
<evidence type="ECO:0000313" key="2">
    <source>
        <dbReference type="EMBL" id="MPC46287.1"/>
    </source>
</evidence>
<protein>
    <submittedName>
        <fullName evidence="2">Uncharacterized protein</fullName>
    </submittedName>
</protein>
<organism evidence="2 3">
    <name type="scientific">Portunus trituberculatus</name>
    <name type="common">Swimming crab</name>
    <name type="synonym">Neptunus trituberculatus</name>
    <dbReference type="NCBI Taxonomy" id="210409"/>
    <lineage>
        <taxon>Eukaryota</taxon>
        <taxon>Metazoa</taxon>
        <taxon>Ecdysozoa</taxon>
        <taxon>Arthropoda</taxon>
        <taxon>Crustacea</taxon>
        <taxon>Multicrustacea</taxon>
        <taxon>Malacostraca</taxon>
        <taxon>Eumalacostraca</taxon>
        <taxon>Eucarida</taxon>
        <taxon>Decapoda</taxon>
        <taxon>Pleocyemata</taxon>
        <taxon>Brachyura</taxon>
        <taxon>Eubrachyura</taxon>
        <taxon>Portunoidea</taxon>
        <taxon>Portunidae</taxon>
        <taxon>Portuninae</taxon>
        <taxon>Portunus</taxon>
    </lineage>
</organism>
<proteinExistence type="predicted"/>
<gene>
    <name evidence="2" type="ORF">E2C01_040003</name>
</gene>
<accession>A0A5B7FLT7</accession>
<comment type="caution">
    <text evidence="2">The sequence shown here is derived from an EMBL/GenBank/DDBJ whole genome shotgun (WGS) entry which is preliminary data.</text>
</comment>
<keyword evidence="3" id="KW-1185">Reference proteome</keyword>
<evidence type="ECO:0000256" key="1">
    <source>
        <dbReference type="SAM" id="MobiDB-lite"/>
    </source>
</evidence>
<sequence>MQPIKNSPEESPRRLRVRTMKTPSEETRSEQICDTRQGRDKVGHHAMLSAFLGLAWRRSDITRLCYATARNHRTCNVLFSELHP</sequence>
<dbReference type="EMBL" id="VSRR010007136">
    <property type="protein sequence ID" value="MPC46287.1"/>
    <property type="molecule type" value="Genomic_DNA"/>
</dbReference>